<evidence type="ECO:0000313" key="2">
    <source>
        <dbReference type="Proteomes" id="UP001177295"/>
    </source>
</evidence>
<evidence type="ECO:0000313" key="1">
    <source>
        <dbReference type="EMBL" id="WIO46284.1"/>
    </source>
</evidence>
<keyword evidence="2" id="KW-1185">Reference proteome</keyword>
<sequence length="81" mass="9012">MVVIPCSILGLMSQSRIQLQIDTSKEVRNRAKAVAYSQGMSLTELVLKALAMVGDRELKQLIEKDLQERSGRGRPQQPKSS</sequence>
<accession>A0ABY8WXJ1</accession>
<gene>
    <name evidence="1" type="ORF">SEML1_0675</name>
</gene>
<reference evidence="1 2" key="1">
    <citation type="journal article" date="2023" name="Cell">
        <title>Genetic manipulation of Patescibacteria provides mechanistic insights into microbial dark matter and the epibiotic lifestyle.</title>
        <authorList>
            <person name="Wang Y."/>
            <person name="Gallagher L.A."/>
            <person name="Andrade P.A."/>
            <person name="Liu A."/>
            <person name="Humphreys I.R."/>
            <person name="Turkarslan S."/>
            <person name="Cutler K.J."/>
            <person name="Arrieta-Ortiz M.L."/>
            <person name="Li Y."/>
            <person name="Radey M.C."/>
            <person name="McLean J.S."/>
            <person name="Cong Q."/>
            <person name="Baker D."/>
            <person name="Baliga N.S."/>
            <person name="Peterson S.B."/>
            <person name="Mougous J.D."/>
        </authorList>
    </citation>
    <scope>NUCLEOTIDE SEQUENCE [LARGE SCALE GENOMIC DNA]</scope>
    <source>
        <strain evidence="1 2">ML1</strain>
    </source>
</reference>
<organism evidence="1 2">
    <name type="scientific">Candidatus Southlakia epibionticum</name>
    <dbReference type="NCBI Taxonomy" id="3043284"/>
    <lineage>
        <taxon>Bacteria</taxon>
        <taxon>Candidatus Saccharimonadota</taxon>
        <taxon>Candidatus Saccharimonadia</taxon>
        <taxon>Candidatus Saccharimonadales</taxon>
        <taxon>Candidatus Saccharimonadaceae</taxon>
        <taxon>Candidatus Southlakia</taxon>
    </lineage>
</organism>
<proteinExistence type="predicted"/>
<dbReference type="Proteomes" id="UP001177295">
    <property type="component" value="Chromosome"/>
</dbReference>
<protein>
    <submittedName>
        <fullName evidence="1">Uncharacterized protein</fullName>
    </submittedName>
</protein>
<name>A0ABY8WXJ1_9BACT</name>
<dbReference type="EMBL" id="CP124550">
    <property type="protein sequence ID" value="WIO46284.1"/>
    <property type="molecule type" value="Genomic_DNA"/>
</dbReference>